<dbReference type="AlphaFoldDB" id="A0A933DSY3"/>
<dbReference type="InterPro" id="IPR015421">
    <property type="entry name" value="PyrdxlP-dep_Trfase_major"/>
</dbReference>
<dbReference type="SUPFAM" id="SSF53383">
    <property type="entry name" value="PLP-dependent transferases"/>
    <property type="match status" value="1"/>
</dbReference>
<organism evidence="2 3">
    <name type="scientific">Candidatus Sungiibacteriota bacterium</name>
    <dbReference type="NCBI Taxonomy" id="2750080"/>
    <lineage>
        <taxon>Bacteria</taxon>
        <taxon>Candidatus Sungiibacteriota</taxon>
    </lineage>
</organism>
<proteinExistence type="inferred from homology"/>
<reference evidence="2" key="1">
    <citation type="submission" date="2020-07" db="EMBL/GenBank/DDBJ databases">
        <title>Huge and variable diversity of episymbiotic CPR bacteria and DPANN archaea in groundwater ecosystems.</title>
        <authorList>
            <person name="He C.Y."/>
            <person name="Keren R."/>
            <person name="Whittaker M."/>
            <person name="Farag I.F."/>
            <person name="Doudna J."/>
            <person name="Cate J.H.D."/>
            <person name="Banfield J.F."/>
        </authorList>
    </citation>
    <scope>NUCLEOTIDE SEQUENCE</scope>
    <source>
        <strain evidence="2">NC_groundwater_1226_Ag_S-0.1um_59_124</strain>
    </source>
</reference>
<keyword evidence="2" id="KW-0808">Transferase</keyword>
<comment type="caution">
    <text evidence="2">The sequence shown here is derived from an EMBL/GenBank/DDBJ whole genome shotgun (WGS) entry which is preliminary data.</text>
</comment>
<gene>
    <name evidence="2" type="ORF">HY474_01710</name>
</gene>
<evidence type="ECO:0000256" key="1">
    <source>
        <dbReference type="RuleBase" id="RU004508"/>
    </source>
</evidence>
<comment type="similarity">
    <text evidence="1">Belongs to the DegT/DnrJ/EryC1 family.</text>
</comment>
<dbReference type="CDD" id="cd00616">
    <property type="entry name" value="AHBA_syn"/>
    <property type="match status" value="1"/>
</dbReference>
<dbReference type="Pfam" id="PF01041">
    <property type="entry name" value="DegT_DnrJ_EryC1"/>
    <property type="match status" value="1"/>
</dbReference>
<dbReference type="InterPro" id="IPR015424">
    <property type="entry name" value="PyrdxlP-dep_Trfase"/>
</dbReference>
<name>A0A933DSY3_9BACT</name>
<dbReference type="GO" id="GO:0030170">
    <property type="term" value="F:pyridoxal phosphate binding"/>
    <property type="evidence" value="ECO:0007669"/>
    <property type="project" value="TreeGrafter"/>
</dbReference>
<dbReference type="InterPro" id="IPR000653">
    <property type="entry name" value="DegT/StrS_aminotransferase"/>
</dbReference>
<dbReference type="GO" id="GO:0008483">
    <property type="term" value="F:transaminase activity"/>
    <property type="evidence" value="ECO:0007669"/>
    <property type="project" value="UniProtKB-KW"/>
</dbReference>
<dbReference type="GO" id="GO:0000271">
    <property type="term" value="P:polysaccharide biosynthetic process"/>
    <property type="evidence" value="ECO:0007669"/>
    <property type="project" value="TreeGrafter"/>
</dbReference>
<sequence length="405" mass="45306">MKLKKRKTQIGVGGMVVTPLHKRLVMQVLDSGRFSYGPFLKRFEAEFARRHNRRFAVATNSGTSALITALRALKDGDGWKDGDEIIVPALTFIATSNAILHNGLWPVFADVDPRSFHIDPAEIEKRITKRTRAIMPVHLWGVSCEMAPIIKMARKHGLRVVEDSAQALGVLHRGKPVGSQGDIACYSTYVSHIVTTGEGGMLLTNDPKIAIRSRSLISHGRDNIYMAADDDRGLSGARLAEVMGRRFQFVTAGFNFRANEIGGALGIAEFSRLGENLATRRGNAGRLLKGFAPFAEHLQLPWWPPHSEHSFMMFPVAVRSPKFSRDELTHFLESWNVETRPLYPLLTQPAYKKLFGNIARNYPVATFAQKNGFFIGCHPELGKSETDYVVSVFREFFRKKGLLKE</sequence>
<dbReference type="PANTHER" id="PTHR30244:SF34">
    <property type="entry name" value="DTDP-4-AMINO-4,6-DIDEOXYGALACTOSE TRANSAMINASE"/>
    <property type="match status" value="1"/>
</dbReference>
<dbReference type="EMBL" id="JACQMJ010000008">
    <property type="protein sequence ID" value="MBI4132327.1"/>
    <property type="molecule type" value="Genomic_DNA"/>
</dbReference>
<evidence type="ECO:0000313" key="2">
    <source>
        <dbReference type="EMBL" id="MBI4132327.1"/>
    </source>
</evidence>
<keyword evidence="2" id="KW-0032">Aminotransferase</keyword>
<dbReference type="PIRSF" id="PIRSF000390">
    <property type="entry name" value="PLP_StrS"/>
    <property type="match status" value="1"/>
</dbReference>
<dbReference type="PANTHER" id="PTHR30244">
    <property type="entry name" value="TRANSAMINASE"/>
    <property type="match status" value="1"/>
</dbReference>
<dbReference type="InterPro" id="IPR015422">
    <property type="entry name" value="PyrdxlP-dep_Trfase_small"/>
</dbReference>
<protein>
    <submittedName>
        <fullName evidence="2">DegT/DnrJ/EryC1/StrS family aminotransferase</fullName>
    </submittedName>
</protein>
<keyword evidence="1" id="KW-0663">Pyridoxal phosphate</keyword>
<dbReference type="Gene3D" id="3.90.1150.10">
    <property type="entry name" value="Aspartate Aminotransferase, domain 1"/>
    <property type="match status" value="1"/>
</dbReference>
<dbReference type="Gene3D" id="3.40.640.10">
    <property type="entry name" value="Type I PLP-dependent aspartate aminotransferase-like (Major domain)"/>
    <property type="match status" value="1"/>
</dbReference>
<accession>A0A933DSY3</accession>
<dbReference type="Proteomes" id="UP000704960">
    <property type="component" value="Unassembled WGS sequence"/>
</dbReference>
<evidence type="ECO:0000313" key="3">
    <source>
        <dbReference type="Proteomes" id="UP000704960"/>
    </source>
</evidence>